<dbReference type="PANTHER" id="PTHR31956:SF36">
    <property type="entry name" value="NON-HEMOLYTIC PHOSPHOLIPASE C"/>
    <property type="match status" value="1"/>
</dbReference>
<dbReference type="InterPro" id="IPR007312">
    <property type="entry name" value="Phosphoesterase"/>
</dbReference>
<organism evidence="7 8">
    <name type="scientific">Photobacterium leiognathi subsp. mandapamensis</name>
    <name type="common">Photobacterium mandapamensis</name>
    <dbReference type="NCBI Taxonomy" id="48408"/>
    <lineage>
        <taxon>Bacteria</taxon>
        <taxon>Pseudomonadati</taxon>
        <taxon>Pseudomonadota</taxon>
        <taxon>Gammaproteobacteria</taxon>
        <taxon>Vibrionales</taxon>
        <taxon>Vibrionaceae</taxon>
        <taxon>Photobacterium</taxon>
    </lineage>
</organism>
<evidence type="ECO:0000256" key="3">
    <source>
        <dbReference type="ARBA" id="ARBA00022729"/>
    </source>
</evidence>
<proteinExistence type="inferred from homology"/>
<reference evidence="7 8" key="1">
    <citation type="submission" date="2018-03" db="EMBL/GenBank/DDBJ databases">
        <title>Whole genome sequencing of Histamine producing bacteria.</title>
        <authorList>
            <person name="Butler K."/>
        </authorList>
    </citation>
    <scope>NUCLEOTIDE SEQUENCE [LARGE SCALE GENOMIC DNA]</scope>
    <source>
        <strain evidence="7 8">Res.4.1</strain>
    </source>
</reference>
<evidence type="ECO:0000256" key="1">
    <source>
        <dbReference type="ARBA" id="ARBA00009717"/>
    </source>
</evidence>
<feature type="chain" id="PRO_5015505772" description="phospholipase C" evidence="5">
    <location>
        <begin position="32"/>
        <end position="786"/>
    </location>
</feature>
<gene>
    <name evidence="7" type="ORF">C0W93_16170</name>
</gene>
<dbReference type="PROSITE" id="PS51318">
    <property type="entry name" value="TAT"/>
    <property type="match status" value="1"/>
</dbReference>
<dbReference type="Proteomes" id="UP000240530">
    <property type="component" value="Unassembled WGS sequence"/>
</dbReference>
<feature type="domain" description="Bacterial phospholipase C C-terminal" evidence="6">
    <location>
        <begin position="554"/>
        <end position="661"/>
    </location>
</feature>
<dbReference type="EMBL" id="PYNS01000021">
    <property type="protein sequence ID" value="PSV09207.1"/>
    <property type="molecule type" value="Genomic_DNA"/>
</dbReference>
<dbReference type="PANTHER" id="PTHR31956">
    <property type="entry name" value="NON-SPECIFIC PHOSPHOLIPASE C4-RELATED"/>
    <property type="match status" value="1"/>
</dbReference>
<protein>
    <recommendedName>
        <fullName evidence="2">phospholipase C</fullName>
        <ecNumber evidence="2">3.1.4.3</ecNumber>
    </recommendedName>
</protein>
<sequence length="786" mass="89176">MVNNSRRSFIKKSAVVSAGAAAVSTSPNVFASIEKALSIPANRKHGSIKDVEHVVILMQENRSFDHYFGTMPGVRGFADRFPLKQPNGDFVWNQHNPEPNEEKENFKETLLPWYFNTGKDVSYEYFAGTAHYYNNAQYANNHGKMNQWLPNKSDRTMGYFTHNEVPFQFALANAFTLCDAYHCSTQTGTNPNRVMHWTGTNDAKQKRNGPVITNSHDSFNDDYTEGYANGYEWTTYPERLEKAGISWRVLQNRNNNFGDNPLVGFKRYIKANENNQDDPIFVKGIGADYDESKASIELFEELYNEGLPQVTWIITEQEFSEHPSGSTPSKGAAYTAAVLDILTSDPEVWSKTVFIINFDENDGLFDHMPPPSVPHKAKNNHTYGKSNVKTDDEYYHDVDYTKYDGSIKNNEEVEDFINNASHGLGPRVPCYVVSPWSVGGNINSQVFDHTSVLQFLEKVTGVEEPNISEWRRSVCGDLTSCFDFEKKRPNSDIPNNMSFEEAQRRFEAAKVEQEIHCGKPGHDQEPGYNYAGQRTKPQMSLVGLPVVEQHGSRPSCQLPYSPKVDISFGKDSVHFEYANLGKQGTVYQTYNYLAHNLPQQDEFVAPEGSPYDMTMPRQYTVSAKGTNLHSPTLADKWQFDEHQDFDLMTFGPNGFVRRVKGFTSEHKAMPLINITHKASRVGNNEAHLSIRIENSTKEPQVITITDNVYGKKPVVLTIKPKQVEHIAYKTRKHCWYDLTFTADNCRYFSLQAAGRIEVNNKHNFKAVTDPELGNFGNDMELASLLR</sequence>
<feature type="signal peptide" evidence="5">
    <location>
        <begin position="1"/>
        <end position="31"/>
    </location>
</feature>
<dbReference type="GO" id="GO:0016042">
    <property type="term" value="P:lipid catabolic process"/>
    <property type="evidence" value="ECO:0007669"/>
    <property type="project" value="InterPro"/>
</dbReference>
<dbReference type="InterPro" id="IPR017767">
    <property type="entry name" value="PC-PLC"/>
</dbReference>
<dbReference type="InterPro" id="IPR017850">
    <property type="entry name" value="Alkaline_phosphatase_core_sf"/>
</dbReference>
<keyword evidence="3 5" id="KW-0732">Signal</keyword>
<dbReference type="RefSeq" id="WP_107185722.1">
    <property type="nucleotide sequence ID" value="NZ_JAWQGC010000001.1"/>
</dbReference>
<dbReference type="InterPro" id="IPR008475">
    <property type="entry name" value="PLipase_C_C"/>
</dbReference>
<dbReference type="Pfam" id="PF04185">
    <property type="entry name" value="Phosphoesterase"/>
    <property type="match status" value="1"/>
</dbReference>
<dbReference type="InterPro" id="IPR006311">
    <property type="entry name" value="TAT_signal"/>
</dbReference>
<accession>A0A2T3KSB9</accession>
<evidence type="ECO:0000259" key="6">
    <source>
        <dbReference type="Pfam" id="PF05506"/>
    </source>
</evidence>
<keyword evidence="4" id="KW-0378">Hydrolase</keyword>
<comment type="similarity">
    <text evidence="1">Belongs to the bacterial phospholipase C family.</text>
</comment>
<dbReference type="Gene3D" id="3.40.720.10">
    <property type="entry name" value="Alkaline Phosphatase, subunit A"/>
    <property type="match status" value="2"/>
</dbReference>
<evidence type="ECO:0000256" key="5">
    <source>
        <dbReference type="SAM" id="SignalP"/>
    </source>
</evidence>
<dbReference type="NCBIfam" id="TIGR01409">
    <property type="entry name" value="TAT_signal_seq"/>
    <property type="match status" value="1"/>
</dbReference>
<dbReference type="NCBIfam" id="TIGR03396">
    <property type="entry name" value="PC_PLC"/>
    <property type="match status" value="1"/>
</dbReference>
<evidence type="ECO:0000313" key="8">
    <source>
        <dbReference type="Proteomes" id="UP000240530"/>
    </source>
</evidence>
<name>A0A2T3KSB9_PHOLD</name>
<dbReference type="EC" id="3.1.4.3" evidence="2"/>
<comment type="caution">
    <text evidence="7">The sequence shown here is derived from an EMBL/GenBank/DDBJ whole genome shotgun (WGS) entry which is preliminary data.</text>
</comment>
<dbReference type="AlphaFoldDB" id="A0A2T3KSB9"/>
<evidence type="ECO:0000256" key="4">
    <source>
        <dbReference type="ARBA" id="ARBA00022801"/>
    </source>
</evidence>
<evidence type="ECO:0000256" key="2">
    <source>
        <dbReference type="ARBA" id="ARBA00012018"/>
    </source>
</evidence>
<dbReference type="GO" id="GO:0034480">
    <property type="term" value="F:phosphatidylcholine phospholipase C activity"/>
    <property type="evidence" value="ECO:0007669"/>
    <property type="project" value="UniProtKB-EC"/>
</dbReference>
<dbReference type="Pfam" id="PF05506">
    <property type="entry name" value="PLipase_C_C"/>
    <property type="match status" value="1"/>
</dbReference>
<dbReference type="InterPro" id="IPR019546">
    <property type="entry name" value="TAT_signal_bac_arc"/>
</dbReference>
<evidence type="ECO:0000313" key="7">
    <source>
        <dbReference type="EMBL" id="PSV09207.1"/>
    </source>
</evidence>